<proteinExistence type="predicted"/>
<protein>
    <submittedName>
        <fullName evidence="1">Uncharacterized protein</fullName>
    </submittedName>
</protein>
<dbReference type="AlphaFoldDB" id="A0AAC9MWI3"/>
<organism evidence="1 2">
    <name type="scientific">Actinoalloteichus hymeniacidonis</name>
    <dbReference type="NCBI Taxonomy" id="340345"/>
    <lineage>
        <taxon>Bacteria</taxon>
        <taxon>Bacillati</taxon>
        <taxon>Actinomycetota</taxon>
        <taxon>Actinomycetes</taxon>
        <taxon>Pseudonocardiales</taxon>
        <taxon>Pseudonocardiaceae</taxon>
        <taxon>Actinoalloteichus</taxon>
    </lineage>
</organism>
<evidence type="ECO:0000313" key="1">
    <source>
        <dbReference type="EMBL" id="AOS60872.1"/>
    </source>
</evidence>
<gene>
    <name evidence="1" type="ORF">TL08_00110</name>
</gene>
<sequence>MADEMIPSAERALPEVTCRDIQGRTCLITVRVVDDRIELSSPASEIIMLEPDSIRALGIVLRGAVARVQARIRARSIPLPSPRRPGGPEPIIGTL</sequence>
<dbReference type="RefSeq" id="WP_069845603.1">
    <property type="nucleotide sequence ID" value="NZ_CP014859.1"/>
</dbReference>
<name>A0AAC9MWI3_9PSEU</name>
<keyword evidence="2" id="KW-1185">Reference proteome</keyword>
<dbReference type="Proteomes" id="UP000095210">
    <property type="component" value="Chromosome"/>
</dbReference>
<accession>A0AAC9MWI3</accession>
<evidence type="ECO:0000313" key="2">
    <source>
        <dbReference type="Proteomes" id="UP000095210"/>
    </source>
</evidence>
<dbReference type="KEGG" id="ahm:TL08_00110"/>
<dbReference type="EMBL" id="CP014859">
    <property type="protein sequence ID" value="AOS60872.1"/>
    <property type="molecule type" value="Genomic_DNA"/>
</dbReference>
<reference evidence="2" key="1">
    <citation type="submission" date="2016-03" db="EMBL/GenBank/DDBJ databases">
        <title>Complete genome sequence of the type strain Actinoalloteichus hymeniacidonis DSM 45092.</title>
        <authorList>
            <person name="Schaffert L."/>
            <person name="Albersmeier A."/>
            <person name="Winkler A."/>
            <person name="Kalinowski J."/>
            <person name="Zotchev S."/>
            <person name="Ruckert C."/>
        </authorList>
    </citation>
    <scope>NUCLEOTIDE SEQUENCE [LARGE SCALE GENOMIC DNA]</scope>
    <source>
        <strain evidence="2">HPA177(T) (DSM 45092(T))</strain>
    </source>
</reference>